<evidence type="ECO:0000256" key="3">
    <source>
        <dbReference type="ARBA" id="ARBA00022989"/>
    </source>
</evidence>
<feature type="transmembrane region" description="Helical" evidence="5">
    <location>
        <begin position="401"/>
        <end position="418"/>
    </location>
</feature>
<evidence type="ECO:0000256" key="1">
    <source>
        <dbReference type="ARBA" id="ARBA00004141"/>
    </source>
</evidence>
<evidence type="ECO:0000259" key="7">
    <source>
        <dbReference type="Pfam" id="PF11846"/>
    </source>
</evidence>
<evidence type="ECO:0000256" key="4">
    <source>
        <dbReference type="ARBA" id="ARBA00023136"/>
    </source>
</evidence>
<feature type="transmembrane region" description="Helical" evidence="5">
    <location>
        <begin position="248"/>
        <end position="272"/>
    </location>
</feature>
<dbReference type="InterPro" id="IPR051533">
    <property type="entry name" value="WaaL-like"/>
</dbReference>
<evidence type="ECO:0000259" key="8">
    <source>
        <dbReference type="Pfam" id="PF15864"/>
    </source>
</evidence>
<keyword evidence="10" id="KW-1185">Reference proteome</keyword>
<evidence type="ECO:0000256" key="5">
    <source>
        <dbReference type="SAM" id="Phobius"/>
    </source>
</evidence>
<comment type="subcellular location">
    <subcellularLocation>
        <location evidence="1">Membrane</location>
        <topology evidence="1">Multi-pass membrane protein</topology>
    </subcellularLocation>
</comment>
<dbReference type="Proteomes" id="UP000635335">
    <property type="component" value="Unassembled WGS sequence"/>
</dbReference>
<dbReference type="PANTHER" id="PTHR37422">
    <property type="entry name" value="TEICHURONIC ACID BIOSYNTHESIS PROTEIN TUAE"/>
    <property type="match status" value="1"/>
</dbReference>
<dbReference type="GO" id="GO:0016874">
    <property type="term" value="F:ligase activity"/>
    <property type="evidence" value="ECO:0007669"/>
    <property type="project" value="UniProtKB-KW"/>
</dbReference>
<feature type="transmembrane region" description="Helical" evidence="5">
    <location>
        <begin position="341"/>
        <end position="366"/>
    </location>
</feature>
<organism evidence="9 10">
    <name type="scientific">Serratia surfactantfaciens</name>
    <dbReference type="NCBI Taxonomy" id="2741499"/>
    <lineage>
        <taxon>Bacteria</taxon>
        <taxon>Pseudomonadati</taxon>
        <taxon>Pseudomonadota</taxon>
        <taxon>Gammaproteobacteria</taxon>
        <taxon>Enterobacterales</taxon>
        <taxon>Yersiniaceae</taxon>
        <taxon>Serratia</taxon>
    </lineage>
</organism>
<dbReference type="EMBL" id="JADUMB010000004">
    <property type="protein sequence ID" value="MBH1921300.1"/>
    <property type="molecule type" value="Genomic_DNA"/>
</dbReference>
<dbReference type="InterPro" id="IPR021797">
    <property type="entry name" value="Wzy_C_2"/>
</dbReference>
<proteinExistence type="predicted"/>
<dbReference type="RefSeq" id="WP_197667932.1">
    <property type="nucleotide sequence ID" value="NZ_JADUMB010000004.1"/>
</dbReference>
<gene>
    <name evidence="9" type="ORF">I5U16_14205</name>
</gene>
<dbReference type="Pfam" id="PF15864">
    <property type="entry name" value="PglL_A"/>
    <property type="match status" value="1"/>
</dbReference>
<protein>
    <submittedName>
        <fullName evidence="9">O-antigen ligase C-terminal domain-containing protein</fullName>
    </submittedName>
</protein>
<keyword evidence="2 5" id="KW-0812">Transmembrane</keyword>
<feature type="transmembrane region" description="Helical" evidence="5">
    <location>
        <begin position="430"/>
        <end position="453"/>
    </location>
</feature>
<feature type="domain" description="Virulence factor membrane-bound polymerase C-terminal" evidence="7">
    <location>
        <begin position="384"/>
        <end position="560"/>
    </location>
</feature>
<feature type="transmembrane region" description="Helical" evidence="5">
    <location>
        <begin position="172"/>
        <end position="192"/>
    </location>
</feature>
<feature type="transmembrane region" description="Helical" evidence="5">
    <location>
        <begin position="226"/>
        <end position="241"/>
    </location>
</feature>
<feature type="transmembrane region" description="Helical" evidence="5">
    <location>
        <begin position="44"/>
        <end position="64"/>
    </location>
</feature>
<dbReference type="Pfam" id="PF11846">
    <property type="entry name" value="Wzy_C_2"/>
    <property type="match status" value="1"/>
</dbReference>
<keyword evidence="4 5" id="KW-0472">Membrane</keyword>
<feature type="transmembrane region" description="Helical" evidence="5">
    <location>
        <begin position="204"/>
        <end position="220"/>
    </location>
</feature>
<evidence type="ECO:0000313" key="10">
    <source>
        <dbReference type="Proteomes" id="UP000635335"/>
    </source>
</evidence>
<comment type="caution">
    <text evidence="9">The sequence shown here is derived from an EMBL/GenBank/DDBJ whole genome shotgun (WGS) entry which is preliminary data.</text>
</comment>
<feature type="domain" description="Protein glycosylation ligase" evidence="8">
    <location>
        <begin position="163"/>
        <end position="188"/>
    </location>
</feature>
<feature type="transmembrane region" description="Helical" evidence="5">
    <location>
        <begin position="76"/>
        <end position="93"/>
    </location>
</feature>
<accession>A0ABS0M394</accession>
<keyword evidence="9" id="KW-0436">Ligase</keyword>
<sequence>MTDKSPVNIPTAAVLPLLLIWMAVILPVYHPNMGGGGLALPQNILAWSAMALTTLIVAFTVCLGRTRLSLTPTARLLLLGIAVLALPLLYTRPEWREDALWRCAGLLGGWLFYVACLQLRPTPRQRSLLLYGLLFAVGVQALLAALQLFAPALAWVSPNGSRVYGVFQQPNVLGSFIATGLALALWLLFLPALSSARSERKRQALLFTLLTAFVTVLVLVQSRAGWLGGAVAASLLMWRLGRRRPRAARLACCALTLGLTLGVTIQLTGFGLGEQTGFLDRSPSNGTRLTMLHDVGAMILAKPLLGWGYGGFEYSFAHFRLQEMPWREVLEVAGHPHNEILLWWVEGGLPALAGIVILLAAGALLLKRAWQRDREQPAGARVGLFLVLLPMLVHTQLEYPFYLSAPHWLAFLLLLALLDGQTGEPRPLPFAKALSLPVAMAAIGVLVMAVFAWQGRMALTQSERTMLTTIDSIEQMPPPAAWIYRERKTFDEQSHSLLVYNQTRDDALLTGYRQWANAYLLRRIDANVYATLIMILRYQGAQAEADARQREAAFLFSRDARFR</sequence>
<dbReference type="InterPro" id="IPR007016">
    <property type="entry name" value="O-antigen_ligase-rel_domated"/>
</dbReference>
<keyword evidence="3 5" id="KW-1133">Transmembrane helix</keyword>
<evidence type="ECO:0000256" key="2">
    <source>
        <dbReference type="ARBA" id="ARBA00022692"/>
    </source>
</evidence>
<feature type="domain" description="O-antigen ligase-related" evidence="6">
    <location>
        <begin position="212"/>
        <end position="355"/>
    </location>
</feature>
<feature type="transmembrane region" description="Helical" evidence="5">
    <location>
        <begin position="7"/>
        <end position="29"/>
    </location>
</feature>
<evidence type="ECO:0000259" key="6">
    <source>
        <dbReference type="Pfam" id="PF04932"/>
    </source>
</evidence>
<dbReference type="PANTHER" id="PTHR37422:SF21">
    <property type="entry name" value="EXOQ-LIKE PROTEIN"/>
    <property type="match status" value="1"/>
</dbReference>
<dbReference type="InterPro" id="IPR031726">
    <property type="entry name" value="PglL_A"/>
</dbReference>
<name>A0ABS0M394_9GAMM</name>
<feature type="transmembrane region" description="Helical" evidence="5">
    <location>
        <begin position="128"/>
        <end position="152"/>
    </location>
</feature>
<dbReference type="Pfam" id="PF04932">
    <property type="entry name" value="Wzy_C"/>
    <property type="match status" value="1"/>
</dbReference>
<reference evidence="9 10" key="1">
    <citation type="submission" date="2020-11" db="EMBL/GenBank/DDBJ databases">
        <title>Enhanced detection system for hospital associated transmission using whole genome sequencing surveillance.</title>
        <authorList>
            <person name="Harrison L.H."/>
            <person name="Van Tyne D."/>
            <person name="Marsh J.W."/>
            <person name="Griffith M.P."/>
            <person name="Snyder D.J."/>
            <person name="Cooper V.S."/>
            <person name="Mustapha M."/>
        </authorList>
    </citation>
    <scope>NUCLEOTIDE SEQUENCE [LARGE SCALE GENOMIC DNA]</scope>
    <source>
        <strain evidence="9 10">SER00227</strain>
    </source>
</reference>
<evidence type="ECO:0000313" key="9">
    <source>
        <dbReference type="EMBL" id="MBH1921300.1"/>
    </source>
</evidence>
<feature type="transmembrane region" description="Helical" evidence="5">
    <location>
        <begin position="99"/>
        <end position="116"/>
    </location>
</feature>